<evidence type="ECO:0000313" key="1">
    <source>
        <dbReference type="EMBL" id="MDD0990543.1"/>
    </source>
</evidence>
<proteinExistence type="predicted"/>
<keyword evidence="2" id="KW-1185">Reference proteome</keyword>
<evidence type="ECO:0000313" key="2">
    <source>
        <dbReference type="Proteomes" id="UP001148203"/>
    </source>
</evidence>
<dbReference type="EMBL" id="JAMDGY010000020">
    <property type="protein sequence ID" value="MDD0990543.1"/>
    <property type="molecule type" value="Genomic_DNA"/>
</dbReference>
<dbReference type="RefSeq" id="WP_273909002.1">
    <property type="nucleotide sequence ID" value="NZ_JAMDGX010000003.1"/>
</dbReference>
<reference evidence="1 2" key="1">
    <citation type="submission" date="2022-05" db="EMBL/GenBank/DDBJ databases">
        <title>Novel Pseudomonas spp. Isolated from a Rainbow Trout Aquaculture Facility.</title>
        <authorList>
            <person name="Testerman T."/>
            <person name="Graf J."/>
        </authorList>
    </citation>
    <scope>NUCLEOTIDE SEQUENCE [LARGE SCALE GENOMIC DNA]</scope>
    <source>
        <strain evidence="1 2">ID681</strain>
    </source>
</reference>
<gene>
    <name evidence="1" type="ORF">M5G11_08315</name>
</gene>
<organism evidence="1 2">
    <name type="scientific">Pseudomonas fontis</name>
    <dbReference type="NCBI Taxonomy" id="2942633"/>
    <lineage>
        <taxon>Bacteria</taxon>
        <taxon>Pseudomonadati</taxon>
        <taxon>Pseudomonadota</taxon>
        <taxon>Gammaproteobacteria</taxon>
        <taxon>Pseudomonadales</taxon>
        <taxon>Pseudomonadaceae</taxon>
        <taxon>Pseudomonas</taxon>
    </lineage>
</organism>
<name>A0ABT5NQU0_9PSED</name>
<dbReference type="Proteomes" id="UP001148203">
    <property type="component" value="Unassembled WGS sequence"/>
</dbReference>
<protein>
    <recommendedName>
        <fullName evidence="3">Lipoprotein</fullName>
    </recommendedName>
</protein>
<sequence length="196" mass="20834">MRSFVGCSVVLAMATLTGCTNWGGADKGPVVVDYYAGTTDLSGYPGMGTGAGNVLYGIAGAADGYRYQPLEVRQCNAQKSACALGIVNLVSQIQILSVGDTVAKLRVDLSYQVGAEGRRQWPGNTYIEKLSVPEIINDKGAVSRTAEVPYGEVRHIELPYGVNFTLCVSPPGVSNMDTRSCEGRLKVRDTTDVAVF</sequence>
<dbReference type="PROSITE" id="PS51257">
    <property type="entry name" value="PROKAR_LIPOPROTEIN"/>
    <property type="match status" value="1"/>
</dbReference>
<comment type="caution">
    <text evidence="1">The sequence shown here is derived from an EMBL/GenBank/DDBJ whole genome shotgun (WGS) entry which is preliminary data.</text>
</comment>
<evidence type="ECO:0008006" key="3">
    <source>
        <dbReference type="Google" id="ProtNLM"/>
    </source>
</evidence>
<accession>A0ABT5NQU0</accession>